<dbReference type="PANTHER" id="PTHR43884:SF20">
    <property type="entry name" value="ACYL-COA DEHYDROGENASE FADE28"/>
    <property type="match status" value="1"/>
</dbReference>
<sequence>MHFSLSDEQKMIRDSVNALLAAQSDSAAVRGAMASDSGIDHALWSALSQEMCCCAIAIPEAYGGLGLGQVELAIVEEEIGRHVACVPFHATASLAVNALLLAGSDTQKQRWLPGIAGGDTIATLAGAHFARQHGTGSARWQRDGDGYRLDGHFPLVSHAHIADLIIVAAGSETGTALFAVPAGTAGLSAQKRATMDQTRAQGALTLNAVWLPESARLAQGTADVLENILSRAVIALAAEELGVAEAALQMAVAYTGERRQFGREIASFQAIKHRAADMMLKCELARSAVYYAACVADASNVDDRNSAGALHDAASLAKAYVSEAAFFNAGSAIQLMGGVGFTWEYDAHLYFKRAQSGSALLGSPALHRARIANSLLGAEEFAA</sequence>
<dbReference type="PANTHER" id="PTHR43884">
    <property type="entry name" value="ACYL-COA DEHYDROGENASE"/>
    <property type="match status" value="1"/>
</dbReference>
<dbReference type="InterPro" id="IPR036250">
    <property type="entry name" value="AcylCo_DH-like_C"/>
</dbReference>
<dbReference type="Pfam" id="PF02771">
    <property type="entry name" value="Acyl-CoA_dh_N"/>
    <property type="match status" value="1"/>
</dbReference>
<dbReference type="Gene3D" id="1.10.540.10">
    <property type="entry name" value="Acyl-CoA dehydrogenase/oxidase, N-terminal domain"/>
    <property type="match status" value="1"/>
</dbReference>
<dbReference type="InterPro" id="IPR046373">
    <property type="entry name" value="Acyl-CoA_Oxase/DH_mid-dom_sf"/>
</dbReference>
<evidence type="ECO:0000256" key="5">
    <source>
        <dbReference type="ARBA" id="ARBA00023002"/>
    </source>
</evidence>
<name>A0A845BQS9_9NEIS</name>
<dbReference type="InterPro" id="IPR009075">
    <property type="entry name" value="AcylCo_DH/oxidase_C"/>
</dbReference>
<dbReference type="Gene3D" id="1.20.140.10">
    <property type="entry name" value="Butyryl-CoA Dehydrogenase, subunit A, domain 3"/>
    <property type="match status" value="1"/>
</dbReference>
<keyword evidence="5" id="KW-0560">Oxidoreductase</keyword>
<dbReference type="SUPFAM" id="SSF56645">
    <property type="entry name" value="Acyl-CoA dehydrogenase NM domain-like"/>
    <property type="match status" value="1"/>
</dbReference>
<comment type="similarity">
    <text evidence="2">Belongs to the acyl-CoA dehydrogenase family.</text>
</comment>
<keyword evidence="3" id="KW-0285">Flavoprotein</keyword>
<evidence type="ECO:0000256" key="4">
    <source>
        <dbReference type="ARBA" id="ARBA00022827"/>
    </source>
</evidence>
<reference evidence="8 9" key="1">
    <citation type="submission" date="2019-12" db="EMBL/GenBank/DDBJ databases">
        <title>Neisseriaceae gen. nov. sp. Genome sequencing and assembly.</title>
        <authorList>
            <person name="Liu Z."/>
            <person name="Li A."/>
        </authorList>
    </citation>
    <scope>NUCLEOTIDE SEQUENCE [LARGE SCALE GENOMIC DNA]</scope>
    <source>
        <strain evidence="8 9">B2N2-7</strain>
    </source>
</reference>
<dbReference type="Pfam" id="PF00441">
    <property type="entry name" value="Acyl-CoA_dh_1"/>
    <property type="match status" value="1"/>
</dbReference>
<dbReference type="Proteomes" id="UP000467214">
    <property type="component" value="Unassembled WGS sequence"/>
</dbReference>
<dbReference type="GO" id="GO:0003995">
    <property type="term" value="F:acyl-CoA dehydrogenase activity"/>
    <property type="evidence" value="ECO:0007669"/>
    <property type="project" value="TreeGrafter"/>
</dbReference>
<dbReference type="InterPro" id="IPR037069">
    <property type="entry name" value="AcylCoA_DH/ox_N_sf"/>
</dbReference>
<evidence type="ECO:0000256" key="2">
    <source>
        <dbReference type="ARBA" id="ARBA00009347"/>
    </source>
</evidence>
<dbReference type="Gene3D" id="2.40.110.10">
    <property type="entry name" value="Butyryl-CoA Dehydrogenase, subunit A, domain 2"/>
    <property type="match status" value="1"/>
</dbReference>
<dbReference type="InterPro" id="IPR013786">
    <property type="entry name" value="AcylCoA_DH/ox_N"/>
</dbReference>
<dbReference type="GO" id="GO:0050660">
    <property type="term" value="F:flavin adenine dinucleotide binding"/>
    <property type="evidence" value="ECO:0007669"/>
    <property type="project" value="InterPro"/>
</dbReference>
<proteinExistence type="inferred from homology"/>
<protein>
    <submittedName>
        <fullName evidence="8">Acyl-CoA dehydrogenase</fullName>
    </submittedName>
</protein>
<dbReference type="AlphaFoldDB" id="A0A845BQS9"/>
<dbReference type="SUPFAM" id="SSF47203">
    <property type="entry name" value="Acyl-CoA dehydrogenase C-terminal domain-like"/>
    <property type="match status" value="1"/>
</dbReference>
<evidence type="ECO:0000313" key="8">
    <source>
        <dbReference type="EMBL" id="MXR37518.1"/>
    </source>
</evidence>
<organism evidence="8 9">
    <name type="scientific">Craterilacuibacter sinensis</name>
    <dbReference type="NCBI Taxonomy" id="2686017"/>
    <lineage>
        <taxon>Bacteria</taxon>
        <taxon>Pseudomonadati</taxon>
        <taxon>Pseudomonadota</taxon>
        <taxon>Betaproteobacteria</taxon>
        <taxon>Neisseriales</taxon>
        <taxon>Neisseriaceae</taxon>
        <taxon>Craterilacuibacter</taxon>
    </lineage>
</organism>
<evidence type="ECO:0000256" key="3">
    <source>
        <dbReference type="ARBA" id="ARBA00022630"/>
    </source>
</evidence>
<evidence type="ECO:0000259" key="6">
    <source>
        <dbReference type="Pfam" id="PF00441"/>
    </source>
</evidence>
<evidence type="ECO:0000313" key="9">
    <source>
        <dbReference type="Proteomes" id="UP000467214"/>
    </source>
</evidence>
<feature type="domain" description="Acyl-CoA dehydrogenase/oxidase N-terminal" evidence="7">
    <location>
        <begin position="6"/>
        <end position="119"/>
    </location>
</feature>
<accession>A0A845BQS9</accession>
<evidence type="ECO:0000259" key="7">
    <source>
        <dbReference type="Pfam" id="PF02771"/>
    </source>
</evidence>
<gene>
    <name evidence="8" type="ORF">GQF02_11075</name>
</gene>
<keyword evidence="9" id="KW-1185">Reference proteome</keyword>
<dbReference type="RefSeq" id="WP_160797148.1">
    <property type="nucleotide sequence ID" value="NZ_WSSB01000009.1"/>
</dbReference>
<evidence type="ECO:0000256" key="1">
    <source>
        <dbReference type="ARBA" id="ARBA00001974"/>
    </source>
</evidence>
<comment type="caution">
    <text evidence="8">The sequence shown here is derived from an EMBL/GenBank/DDBJ whole genome shotgun (WGS) entry which is preliminary data.</text>
</comment>
<keyword evidence="4" id="KW-0274">FAD</keyword>
<feature type="domain" description="Acyl-CoA dehydrogenase/oxidase C-terminal" evidence="6">
    <location>
        <begin position="220"/>
        <end position="375"/>
    </location>
</feature>
<dbReference type="EMBL" id="WSSB01000009">
    <property type="protein sequence ID" value="MXR37518.1"/>
    <property type="molecule type" value="Genomic_DNA"/>
</dbReference>
<dbReference type="CDD" id="cd00567">
    <property type="entry name" value="ACAD"/>
    <property type="match status" value="1"/>
</dbReference>
<comment type="cofactor">
    <cofactor evidence="1">
        <name>FAD</name>
        <dbReference type="ChEBI" id="CHEBI:57692"/>
    </cofactor>
</comment>
<dbReference type="InterPro" id="IPR009100">
    <property type="entry name" value="AcylCoA_DH/oxidase_NM_dom_sf"/>
</dbReference>